<protein>
    <submittedName>
        <fullName evidence="1">Uncharacterized protein</fullName>
    </submittedName>
</protein>
<comment type="caution">
    <text evidence="1">The sequence shown here is derived from an EMBL/GenBank/DDBJ whole genome shotgun (WGS) entry which is preliminary data.</text>
</comment>
<reference evidence="1 2" key="1">
    <citation type="submission" date="2018-06" db="EMBL/GenBank/DDBJ databases">
        <authorList>
            <consortium name="Pathogen Informatics"/>
            <person name="Doyle S."/>
        </authorList>
    </citation>
    <scope>NUCLEOTIDE SEQUENCE [LARGE SCALE GENOMIC DNA]</scope>
    <source>
        <strain evidence="1 2">NCTC11694</strain>
    </source>
</reference>
<sequence length="93" mass="10621">MIMRFKSNYKPNFKGVGMNPEHFIKNNVVKALLTDGYSAEQAEQGGEEAISYYRRSSKPTTKRRNIFDDCLDQARTILKYGKKKGTRTKGALI</sequence>
<organism evidence="1 2">
    <name type="scientific">Klebsiella michiganensis</name>
    <dbReference type="NCBI Taxonomy" id="1134687"/>
    <lineage>
        <taxon>Bacteria</taxon>
        <taxon>Pseudomonadati</taxon>
        <taxon>Pseudomonadota</taxon>
        <taxon>Gammaproteobacteria</taxon>
        <taxon>Enterobacterales</taxon>
        <taxon>Enterobacteriaceae</taxon>
        <taxon>Klebsiella/Raoultella group</taxon>
        <taxon>Klebsiella</taxon>
    </lineage>
</organism>
<name>A0A7H4MW45_9ENTR</name>
<evidence type="ECO:0000313" key="1">
    <source>
        <dbReference type="EMBL" id="STT07308.1"/>
    </source>
</evidence>
<gene>
    <name evidence="1" type="ORF">NCTC11694_06917</name>
</gene>
<dbReference type="AlphaFoldDB" id="A0A7H4MW45"/>
<dbReference type="Proteomes" id="UP000255050">
    <property type="component" value="Unassembled WGS sequence"/>
</dbReference>
<dbReference type="EMBL" id="UGJR01000006">
    <property type="protein sequence ID" value="STT07308.1"/>
    <property type="molecule type" value="Genomic_DNA"/>
</dbReference>
<accession>A0A7H4MW45</accession>
<proteinExistence type="predicted"/>
<evidence type="ECO:0000313" key="2">
    <source>
        <dbReference type="Proteomes" id="UP000255050"/>
    </source>
</evidence>